<dbReference type="Proteomes" id="UP000195652">
    <property type="component" value="Chromosome"/>
</dbReference>
<evidence type="ECO:0000313" key="1">
    <source>
        <dbReference type="EMBL" id="ARU45884.1"/>
    </source>
</evidence>
<reference evidence="1 2" key="3">
    <citation type="journal article" date="2020" name="Int. J. Syst. Evol. Microbiol.">
        <title>Corynebacterium silvaticum sp. nov., a unique group of NTTB corynebacteria in wild boar and roe deer.</title>
        <authorList>
            <person name="Dangel A."/>
            <person name="Berger A."/>
            <person name="Rau J."/>
            <person name="Eisenberg T."/>
            <person name="Kampfer P."/>
            <person name="Margos G."/>
            <person name="Contzen M."/>
            <person name="Busse H.J."/>
            <person name="Konrad R."/>
            <person name="Peters M."/>
            <person name="Sting R."/>
            <person name="Sing A."/>
        </authorList>
    </citation>
    <scope>NUCLEOTIDE SEQUENCE [LARGE SCALE GENOMIC DNA]</scope>
    <source>
        <strain evidence="1 2">PO100/5</strain>
    </source>
</reference>
<protein>
    <submittedName>
        <fullName evidence="1">Uncharacterized protein</fullName>
    </submittedName>
</protein>
<reference evidence="1 2" key="2">
    <citation type="journal article" date="2020" name="Antonie Van Leeuwenhoek">
        <title>Phylogenomic characterisation of a novel corynebacterial species pathogenic to animals.</title>
        <authorList>
            <person name="Moller J."/>
            <person name="Musella L."/>
            <person name="Melnikov V."/>
            <person name="Geissdorfer W."/>
            <person name="Burkovski A."/>
            <person name="Sangal V."/>
        </authorList>
    </citation>
    <scope>NUCLEOTIDE SEQUENCE [LARGE SCALE GENOMIC DNA]</scope>
    <source>
        <strain evidence="1 2">PO100/5</strain>
    </source>
</reference>
<reference evidence="1 2" key="4">
    <citation type="journal article" date="2020" name="PLoS ONE">
        <title>Taxonomic classification of strain PO100/5 shows a broader geographic distribution and genetic markers of the recently described Corynebacterium silvaticum.</title>
        <authorList>
            <person name="Viana M.V.C."/>
            <person name="Profeta R."/>
            <person name="da Silva A.L."/>
            <person name="Hurtado R."/>
            <person name="Cerqueira J.C."/>
            <person name="Ribeiro B.F.S."/>
            <person name="Almeida M.O."/>
            <person name="Morais-Rodrigues F."/>
            <person name="Soares S.C."/>
            <person name="Oliveira M."/>
            <person name="Tavares L."/>
            <person name="Figueiredo H."/>
            <person name="Wattam A.R."/>
            <person name="Barh D."/>
            <person name="Ghosh P."/>
            <person name="Silva A."/>
            <person name="Azevedo V."/>
        </authorList>
    </citation>
    <scope>NUCLEOTIDE SEQUENCE [LARGE SCALE GENOMIC DNA]</scope>
    <source>
        <strain evidence="1 2">PO100/5</strain>
    </source>
</reference>
<organism evidence="1 2">
    <name type="scientific">Corynebacterium silvaticum</name>
    <dbReference type="NCBI Taxonomy" id="2320431"/>
    <lineage>
        <taxon>Bacteria</taxon>
        <taxon>Bacillati</taxon>
        <taxon>Actinomycetota</taxon>
        <taxon>Actinomycetes</taxon>
        <taxon>Mycobacteriales</taxon>
        <taxon>Corynebacteriaceae</taxon>
        <taxon>Corynebacterium</taxon>
    </lineage>
</organism>
<proteinExistence type="predicted"/>
<dbReference type="GeneID" id="75007531"/>
<gene>
    <name evidence="1" type="ORF">CBE74_04545</name>
</gene>
<dbReference type="AlphaFoldDB" id="A0A7Y4LH72"/>
<sequence length="167" mass="19170">MSTKDTYAPFPAAALESEVISPVSLEPRFRVVLQSESCRRAACAEASAAWNRRHLANLAAGMAEGNVCDFPGADRYDPEVFEAHEEDFFWAYVGFHYEREDARLEALVAAQPAGTFECGHGQDEDDEFEDDDHHELTFEEDYICTYWPRWDEEWLKHLDDLEAEVTR</sequence>
<reference evidence="1 2" key="1">
    <citation type="journal article" date="2014" name="BMC Vet. Res.">
        <title>First report of Corynebacterium pseudotuberculosis from caseous lymphadenitis lesions in Black Alentejano pig (Sus scrofa domesticus).</title>
        <authorList>
            <person name="Oliveira M."/>
            <person name="Barroco C."/>
            <person name="Mottola C."/>
            <person name="Santos R."/>
            <person name="Lemsaddek A."/>
            <person name="Tavares L."/>
            <person name="Semedo-Lemsaddek T."/>
        </authorList>
    </citation>
    <scope>NUCLEOTIDE SEQUENCE [LARGE SCALE GENOMIC DNA]</scope>
    <source>
        <strain evidence="1 2">PO100/5</strain>
    </source>
</reference>
<evidence type="ECO:0000313" key="2">
    <source>
        <dbReference type="Proteomes" id="UP000195652"/>
    </source>
</evidence>
<dbReference type="EMBL" id="CP021417">
    <property type="protein sequence ID" value="ARU45884.1"/>
    <property type="molecule type" value="Genomic_DNA"/>
</dbReference>
<accession>A0A7Y4LH72</accession>
<keyword evidence="2" id="KW-1185">Reference proteome</keyword>
<dbReference type="RefSeq" id="WP_087453715.1">
    <property type="nucleotide sequence ID" value="NZ_CP021417.2"/>
</dbReference>
<name>A0A7Y4LH72_9CORY</name>
<dbReference type="KEGG" id="csil:CBE74_04545"/>